<feature type="transmembrane region" description="Helical" evidence="1">
    <location>
        <begin position="61"/>
        <end position="82"/>
    </location>
</feature>
<keyword evidence="1" id="KW-1133">Transmembrane helix</keyword>
<evidence type="ECO:0000313" key="4">
    <source>
        <dbReference type="Proteomes" id="UP000199139"/>
    </source>
</evidence>
<keyword evidence="1" id="KW-0812">Transmembrane</keyword>
<feature type="transmembrane region" description="Helical" evidence="1">
    <location>
        <begin position="203"/>
        <end position="222"/>
    </location>
</feature>
<dbReference type="RefSeq" id="WP_177220740.1">
    <property type="nucleotide sequence ID" value="NZ_BJWJ01000047.1"/>
</dbReference>
<accession>A0A1I6UZU5</accession>
<sequence>MRTSKNLPQRAAVISGVALIIMALLAFFSHGYVHSSLVISDEPLITLKNIQATQALFRLEILGWLLIIIADVVVSWGFYQFLKPFHQGYALLSGWFRLIYTAILALAVTELILIDQALQTSIKVGRLTEHVMLSLSTFEAVWFFGLIIFGLHLVLVGIITFKTKKVPKVISIFIILAGASYTIIHIMYSFVPSLDSFITSLELILMAPMFIGELGFGIWLLISGRKVTIN</sequence>
<feature type="transmembrane region" description="Helical" evidence="1">
    <location>
        <begin position="94"/>
        <end position="114"/>
    </location>
</feature>
<dbReference type="AlphaFoldDB" id="A0A1I6UZU5"/>
<feature type="transmembrane region" description="Helical" evidence="1">
    <location>
        <begin position="12"/>
        <end position="33"/>
    </location>
</feature>
<proteinExistence type="predicted"/>
<organism evidence="3 4">
    <name type="scientific">Halolactibacillus miurensis</name>
    <dbReference type="NCBI Taxonomy" id="306541"/>
    <lineage>
        <taxon>Bacteria</taxon>
        <taxon>Bacillati</taxon>
        <taxon>Bacillota</taxon>
        <taxon>Bacilli</taxon>
        <taxon>Bacillales</taxon>
        <taxon>Bacillaceae</taxon>
        <taxon>Halolactibacillus</taxon>
    </lineage>
</organism>
<dbReference type="Pfam" id="PF14329">
    <property type="entry name" value="DUF4386"/>
    <property type="match status" value="1"/>
</dbReference>
<evidence type="ECO:0000313" key="2">
    <source>
        <dbReference type="EMBL" id="GEM05728.1"/>
    </source>
</evidence>
<dbReference type="Proteomes" id="UP000199139">
    <property type="component" value="Unassembled WGS sequence"/>
</dbReference>
<keyword evidence="5" id="KW-1185">Reference proteome</keyword>
<evidence type="ECO:0000313" key="3">
    <source>
        <dbReference type="EMBL" id="SFT06968.1"/>
    </source>
</evidence>
<gene>
    <name evidence="2" type="ORF">HMI01_27160</name>
    <name evidence="3" type="ORF">SAMN05421668_1388</name>
</gene>
<feature type="transmembrane region" description="Helical" evidence="1">
    <location>
        <begin position="173"/>
        <end position="191"/>
    </location>
</feature>
<feature type="transmembrane region" description="Helical" evidence="1">
    <location>
        <begin position="140"/>
        <end position="161"/>
    </location>
</feature>
<name>A0A1I6UZU5_9BACI</name>
<evidence type="ECO:0008006" key="6">
    <source>
        <dbReference type="Google" id="ProtNLM"/>
    </source>
</evidence>
<dbReference type="InterPro" id="IPR025495">
    <property type="entry name" value="DUF4386"/>
</dbReference>
<keyword evidence="1" id="KW-0472">Membrane</keyword>
<dbReference type="EMBL" id="BJWJ01000047">
    <property type="protein sequence ID" value="GEM05728.1"/>
    <property type="molecule type" value="Genomic_DNA"/>
</dbReference>
<reference evidence="2 5" key="2">
    <citation type="submission" date="2019-07" db="EMBL/GenBank/DDBJ databases">
        <title>Whole genome shotgun sequence of Halolactibacillus miurensis NBRC 100873.</title>
        <authorList>
            <person name="Hosoyama A."/>
            <person name="Uohara A."/>
            <person name="Ohji S."/>
            <person name="Ichikawa N."/>
        </authorList>
    </citation>
    <scope>NUCLEOTIDE SEQUENCE [LARGE SCALE GENOMIC DNA]</scope>
    <source>
        <strain evidence="2 5">NBRC 100873</strain>
    </source>
</reference>
<protein>
    <recommendedName>
        <fullName evidence="6">DUF4386 domain-containing protein</fullName>
    </recommendedName>
</protein>
<evidence type="ECO:0000313" key="5">
    <source>
        <dbReference type="Proteomes" id="UP000321773"/>
    </source>
</evidence>
<reference evidence="3 4" key="1">
    <citation type="submission" date="2016-10" db="EMBL/GenBank/DDBJ databases">
        <authorList>
            <person name="de Groot N.N."/>
        </authorList>
    </citation>
    <scope>NUCLEOTIDE SEQUENCE [LARGE SCALE GENOMIC DNA]</scope>
    <source>
        <strain evidence="3 4">DSM 17074</strain>
    </source>
</reference>
<evidence type="ECO:0000256" key="1">
    <source>
        <dbReference type="SAM" id="Phobius"/>
    </source>
</evidence>
<dbReference type="Proteomes" id="UP000321773">
    <property type="component" value="Unassembled WGS sequence"/>
</dbReference>
<dbReference type="EMBL" id="FPAI01000038">
    <property type="protein sequence ID" value="SFT06968.1"/>
    <property type="molecule type" value="Genomic_DNA"/>
</dbReference>